<gene>
    <name evidence="1" type="ORF">BV25DRAFT_1618463</name>
</gene>
<dbReference type="Proteomes" id="UP000814140">
    <property type="component" value="Unassembled WGS sequence"/>
</dbReference>
<keyword evidence="2" id="KW-1185">Reference proteome</keyword>
<protein>
    <submittedName>
        <fullName evidence="1">Uncharacterized protein</fullName>
    </submittedName>
</protein>
<organism evidence="1 2">
    <name type="scientific">Artomyces pyxidatus</name>
    <dbReference type="NCBI Taxonomy" id="48021"/>
    <lineage>
        <taxon>Eukaryota</taxon>
        <taxon>Fungi</taxon>
        <taxon>Dikarya</taxon>
        <taxon>Basidiomycota</taxon>
        <taxon>Agaricomycotina</taxon>
        <taxon>Agaricomycetes</taxon>
        <taxon>Russulales</taxon>
        <taxon>Auriscalpiaceae</taxon>
        <taxon>Artomyces</taxon>
    </lineage>
</organism>
<comment type="caution">
    <text evidence="1">The sequence shown here is derived from an EMBL/GenBank/DDBJ whole genome shotgun (WGS) entry which is preliminary data.</text>
</comment>
<evidence type="ECO:0000313" key="1">
    <source>
        <dbReference type="EMBL" id="KAI0065951.1"/>
    </source>
</evidence>
<reference evidence="1" key="2">
    <citation type="journal article" date="2022" name="New Phytol.">
        <title>Evolutionary transition to the ectomycorrhizal habit in the genomes of a hyperdiverse lineage of mushroom-forming fungi.</title>
        <authorList>
            <person name="Looney B."/>
            <person name="Miyauchi S."/>
            <person name="Morin E."/>
            <person name="Drula E."/>
            <person name="Courty P.E."/>
            <person name="Kohler A."/>
            <person name="Kuo A."/>
            <person name="LaButti K."/>
            <person name="Pangilinan J."/>
            <person name="Lipzen A."/>
            <person name="Riley R."/>
            <person name="Andreopoulos W."/>
            <person name="He G."/>
            <person name="Johnson J."/>
            <person name="Nolan M."/>
            <person name="Tritt A."/>
            <person name="Barry K.W."/>
            <person name="Grigoriev I.V."/>
            <person name="Nagy L.G."/>
            <person name="Hibbett D."/>
            <person name="Henrissat B."/>
            <person name="Matheny P.B."/>
            <person name="Labbe J."/>
            <person name="Martin F.M."/>
        </authorList>
    </citation>
    <scope>NUCLEOTIDE SEQUENCE</scope>
    <source>
        <strain evidence="1">HHB10654</strain>
    </source>
</reference>
<name>A0ACB8TCJ6_9AGAM</name>
<evidence type="ECO:0000313" key="2">
    <source>
        <dbReference type="Proteomes" id="UP000814140"/>
    </source>
</evidence>
<dbReference type="EMBL" id="MU277194">
    <property type="protein sequence ID" value="KAI0065951.1"/>
    <property type="molecule type" value="Genomic_DNA"/>
</dbReference>
<sequence length="477" mass="48769">MAYSHYRHQGHRWGSQQFRFGAPPPLRFEPTESWTGMHYYTAHAGEPDPTLYESVIARTGSAMGVGLHEARHWHRLTYGGLGELSRLSPAEIGYAAAYEAYRWTIHHVPIYEPLGEDDQRRREALVALAIAESSNLWREAGRMRDPYGLQAAAEAAGATASLICSQSRDFEELGGSYYSTRGRSVAAYSDAYAEDDAMLLRRAGRPRRSYSAGGRRGGSDYGEASPYMGRGSDYGGASPYIGRGSEYGGGGGAPPNLGRGSDYGGASPYLGRGAELGGRMSGLSGVGGEGMVGNAVPQVYRAGREREGYGGVGGFAPAGGPSMAQSLGIGRPGAGYGVSGIGGAGGVGMMGGYGMGGYGPGGGAGANGGGFGQQEYGGYGQGVGAGAYGAGPTGAYPADAGGVGAGGMYGQQGYGGYGEGAGTYGAGPGAYGAGVGGVATAGYGGGVPSPTIVIKHASRRHRHGRHRRRQTSGYDSY</sequence>
<accession>A0ACB8TCJ6</accession>
<proteinExistence type="predicted"/>
<reference evidence="1" key="1">
    <citation type="submission" date="2021-03" db="EMBL/GenBank/DDBJ databases">
        <authorList>
            <consortium name="DOE Joint Genome Institute"/>
            <person name="Ahrendt S."/>
            <person name="Looney B.P."/>
            <person name="Miyauchi S."/>
            <person name="Morin E."/>
            <person name="Drula E."/>
            <person name="Courty P.E."/>
            <person name="Chicoki N."/>
            <person name="Fauchery L."/>
            <person name="Kohler A."/>
            <person name="Kuo A."/>
            <person name="Labutti K."/>
            <person name="Pangilinan J."/>
            <person name="Lipzen A."/>
            <person name="Riley R."/>
            <person name="Andreopoulos W."/>
            <person name="He G."/>
            <person name="Johnson J."/>
            <person name="Barry K.W."/>
            <person name="Grigoriev I.V."/>
            <person name="Nagy L."/>
            <person name="Hibbett D."/>
            <person name="Henrissat B."/>
            <person name="Matheny P.B."/>
            <person name="Labbe J."/>
            <person name="Martin F."/>
        </authorList>
    </citation>
    <scope>NUCLEOTIDE SEQUENCE</scope>
    <source>
        <strain evidence="1">HHB10654</strain>
    </source>
</reference>